<proteinExistence type="predicted"/>
<dbReference type="Proteomes" id="UP000030765">
    <property type="component" value="Unassembled WGS sequence"/>
</dbReference>
<feature type="region of interest" description="Disordered" evidence="1">
    <location>
        <begin position="22"/>
        <end position="89"/>
    </location>
</feature>
<evidence type="ECO:0000256" key="1">
    <source>
        <dbReference type="SAM" id="MobiDB-lite"/>
    </source>
</evidence>
<keyword evidence="5" id="KW-1185">Reference proteome</keyword>
<reference evidence="4" key="2">
    <citation type="submission" date="2020-05" db="UniProtKB">
        <authorList>
            <consortium name="EnsemblMetazoa"/>
        </authorList>
    </citation>
    <scope>IDENTIFICATION</scope>
</reference>
<dbReference type="AlphaFoldDB" id="A0A084VHD1"/>
<evidence type="ECO:0000313" key="5">
    <source>
        <dbReference type="Proteomes" id="UP000030765"/>
    </source>
</evidence>
<reference evidence="3 5" key="1">
    <citation type="journal article" date="2014" name="BMC Genomics">
        <title>Genome sequence of Anopheles sinensis provides insight into genetics basis of mosquito competence for malaria parasites.</title>
        <authorList>
            <person name="Zhou D."/>
            <person name="Zhang D."/>
            <person name="Ding G."/>
            <person name="Shi L."/>
            <person name="Hou Q."/>
            <person name="Ye Y."/>
            <person name="Xu Y."/>
            <person name="Zhou H."/>
            <person name="Xiong C."/>
            <person name="Li S."/>
            <person name="Yu J."/>
            <person name="Hong S."/>
            <person name="Yu X."/>
            <person name="Zou P."/>
            <person name="Chen C."/>
            <person name="Chang X."/>
            <person name="Wang W."/>
            <person name="Lv Y."/>
            <person name="Sun Y."/>
            <person name="Ma L."/>
            <person name="Shen B."/>
            <person name="Zhu C."/>
        </authorList>
    </citation>
    <scope>NUCLEOTIDE SEQUENCE [LARGE SCALE GENOMIC DNA]</scope>
</reference>
<sequence>MKATLFFLVVVLCVVAISAQGPEQHGKGKAKGGAAGSERGFPIAGVKGKGKGIEKGDAAARAEAGKAHAQNGGKGKEAGQGKQNGKGKN</sequence>
<feature type="chain" id="PRO_5001783494" evidence="2">
    <location>
        <begin position="20"/>
        <end position="89"/>
    </location>
</feature>
<dbReference type="EnsemblMetazoa" id="ASIC004672-RA">
    <property type="protein sequence ID" value="ASIC004672-PA"/>
    <property type="gene ID" value="ASIC004672"/>
</dbReference>
<evidence type="ECO:0000256" key="2">
    <source>
        <dbReference type="SAM" id="SignalP"/>
    </source>
</evidence>
<gene>
    <name evidence="3" type="ORF">ZHAS_00004672</name>
</gene>
<accession>A0A084VHD1</accession>
<feature type="signal peptide" evidence="2">
    <location>
        <begin position="1"/>
        <end position="19"/>
    </location>
</feature>
<organism evidence="3">
    <name type="scientific">Anopheles sinensis</name>
    <name type="common">Mosquito</name>
    <dbReference type="NCBI Taxonomy" id="74873"/>
    <lineage>
        <taxon>Eukaryota</taxon>
        <taxon>Metazoa</taxon>
        <taxon>Ecdysozoa</taxon>
        <taxon>Arthropoda</taxon>
        <taxon>Hexapoda</taxon>
        <taxon>Insecta</taxon>
        <taxon>Pterygota</taxon>
        <taxon>Neoptera</taxon>
        <taxon>Endopterygota</taxon>
        <taxon>Diptera</taxon>
        <taxon>Nematocera</taxon>
        <taxon>Culicoidea</taxon>
        <taxon>Culicidae</taxon>
        <taxon>Anophelinae</taxon>
        <taxon>Anopheles</taxon>
    </lineage>
</organism>
<dbReference type="EMBL" id="KE524842">
    <property type="protein sequence ID" value="KFB37375.1"/>
    <property type="molecule type" value="Genomic_DNA"/>
</dbReference>
<feature type="compositionally biased region" description="Basic and acidic residues" evidence="1">
    <location>
        <begin position="51"/>
        <end position="66"/>
    </location>
</feature>
<name>A0A084VHD1_ANOSI</name>
<keyword evidence="2" id="KW-0732">Signal</keyword>
<dbReference type="VEuPathDB" id="VectorBase:ASIC004672"/>
<protein>
    <submittedName>
        <fullName evidence="3">AGAP013483-PA-like protein</fullName>
    </submittedName>
</protein>
<evidence type="ECO:0000313" key="4">
    <source>
        <dbReference type="EnsemblMetazoa" id="ASIC004672-PA"/>
    </source>
</evidence>
<dbReference type="EMBL" id="ATLV01013152">
    <property type="status" value="NOT_ANNOTATED_CDS"/>
    <property type="molecule type" value="Genomic_DNA"/>
</dbReference>
<evidence type="ECO:0000313" key="3">
    <source>
        <dbReference type="EMBL" id="KFB37375.1"/>
    </source>
</evidence>
<dbReference type="OMA" id="HDSEQHG"/>